<name>A0A426ZVW8_ENSVE</name>
<dbReference type="EMBL" id="AMZH03004810">
    <property type="protein sequence ID" value="RRT68090.1"/>
    <property type="molecule type" value="Genomic_DNA"/>
</dbReference>
<gene>
    <name evidence="2" type="ORF">B296_00037460</name>
</gene>
<organism evidence="2 3">
    <name type="scientific">Ensete ventricosum</name>
    <name type="common">Abyssinian banana</name>
    <name type="synonym">Musa ensete</name>
    <dbReference type="NCBI Taxonomy" id="4639"/>
    <lineage>
        <taxon>Eukaryota</taxon>
        <taxon>Viridiplantae</taxon>
        <taxon>Streptophyta</taxon>
        <taxon>Embryophyta</taxon>
        <taxon>Tracheophyta</taxon>
        <taxon>Spermatophyta</taxon>
        <taxon>Magnoliopsida</taxon>
        <taxon>Liliopsida</taxon>
        <taxon>Zingiberales</taxon>
        <taxon>Musaceae</taxon>
        <taxon>Ensete</taxon>
    </lineage>
</organism>
<dbReference type="Pfam" id="PF07816">
    <property type="entry name" value="DUF1645"/>
    <property type="match status" value="1"/>
</dbReference>
<dbReference type="PANTHER" id="PTHR33095">
    <property type="entry name" value="OS07G0619500 PROTEIN"/>
    <property type="match status" value="1"/>
</dbReference>
<accession>A0A426ZVW8</accession>
<evidence type="ECO:0000313" key="2">
    <source>
        <dbReference type="EMBL" id="RRT68090.1"/>
    </source>
</evidence>
<feature type="region of interest" description="Disordered" evidence="1">
    <location>
        <begin position="1"/>
        <end position="41"/>
    </location>
</feature>
<protein>
    <submittedName>
        <fullName evidence="2">Uncharacterized protein</fullName>
    </submittedName>
</protein>
<reference evidence="2 3" key="1">
    <citation type="journal article" date="2014" name="Agronomy (Basel)">
        <title>A Draft Genome Sequence for Ensete ventricosum, the Drought-Tolerant Tree Against Hunger.</title>
        <authorList>
            <person name="Harrison J."/>
            <person name="Moore K.A."/>
            <person name="Paszkiewicz K."/>
            <person name="Jones T."/>
            <person name="Grant M."/>
            <person name="Ambacheew D."/>
            <person name="Muzemil S."/>
            <person name="Studholme D.J."/>
        </authorList>
    </citation>
    <scope>NUCLEOTIDE SEQUENCE [LARGE SCALE GENOMIC DNA]</scope>
</reference>
<dbReference type="PANTHER" id="PTHR33095:SF111">
    <property type="entry name" value="OS02G0134200 PROTEIN"/>
    <property type="match status" value="1"/>
</dbReference>
<dbReference type="AlphaFoldDB" id="A0A426ZVW8"/>
<feature type="compositionally biased region" description="Basic and acidic residues" evidence="1">
    <location>
        <begin position="1"/>
        <end position="10"/>
    </location>
</feature>
<evidence type="ECO:0000313" key="3">
    <source>
        <dbReference type="Proteomes" id="UP000287651"/>
    </source>
</evidence>
<comment type="caution">
    <text evidence="2">The sequence shown here is derived from an EMBL/GenBank/DDBJ whole genome shotgun (WGS) entry which is preliminary data.</text>
</comment>
<proteinExistence type="predicted"/>
<dbReference type="Proteomes" id="UP000287651">
    <property type="component" value="Unassembled WGS sequence"/>
</dbReference>
<evidence type="ECO:0000256" key="1">
    <source>
        <dbReference type="SAM" id="MobiDB-lite"/>
    </source>
</evidence>
<dbReference type="InterPro" id="IPR012442">
    <property type="entry name" value="DUF1645_plant"/>
</dbReference>
<sequence length="269" mass="28746">MTTERPDKQSLADSLGFESQGPAAEEDFPAGDGSIQAVHRDPARQIEILEAANKGAAAADDDDDDSSEDFEFAFVVKDPEAFPSVTADEIFSGGRIIPAYPVFNLASSDAGETVAAADETDVAQLIPLRQLLIEERVARPASSSSQPEDAGEHCVWAPDRCKKSASTGSSLRWRLRDLMVGRSHSDGKEKFVFLDTASGPKATAAAGKLAKKAGKGTGTDVVTAPMSYYGKGSGEKAVKGPRRSFLPYRQELFGLFAPVNGLRRSHHPY</sequence>